<keyword evidence="5" id="KW-0732">Signal</keyword>
<dbReference type="SUPFAM" id="SSF57424">
    <property type="entry name" value="LDL receptor-like module"/>
    <property type="match status" value="1"/>
</dbReference>
<dbReference type="PANTHER" id="PTHR24252:SF7">
    <property type="entry name" value="HYALIN"/>
    <property type="match status" value="1"/>
</dbReference>
<dbReference type="InterPro" id="IPR043504">
    <property type="entry name" value="Peptidase_S1_PA_chymotrypsin"/>
</dbReference>
<feature type="compositionally biased region" description="Polar residues" evidence="4">
    <location>
        <begin position="771"/>
        <end position="782"/>
    </location>
</feature>
<protein>
    <submittedName>
        <fullName evidence="8">Limulus clotting factor C</fullName>
    </submittedName>
</protein>
<name>E2A2S9_CAMFO</name>
<feature type="compositionally biased region" description="Low complexity" evidence="4">
    <location>
        <begin position="63"/>
        <end position="86"/>
    </location>
</feature>
<evidence type="ECO:0000256" key="4">
    <source>
        <dbReference type="SAM" id="MobiDB-lite"/>
    </source>
</evidence>
<dbReference type="Gene3D" id="2.10.70.10">
    <property type="entry name" value="Complement Module, domain 1"/>
    <property type="match status" value="2"/>
</dbReference>
<dbReference type="InterPro" id="IPR018114">
    <property type="entry name" value="TRYPSIN_HIS"/>
</dbReference>
<dbReference type="Pfam" id="PF00057">
    <property type="entry name" value="Ldl_recept_a"/>
    <property type="match status" value="1"/>
</dbReference>
<evidence type="ECO:0000256" key="5">
    <source>
        <dbReference type="SAM" id="SignalP"/>
    </source>
</evidence>
<comment type="caution">
    <text evidence="3">Lacks conserved residue(s) required for the propagation of feature annotation.</text>
</comment>
<evidence type="ECO:0000256" key="3">
    <source>
        <dbReference type="PROSITE-ProRule" id="PRU00302"/>
    </source>
</evidence>
<dbReference type="PROSITE" id="PS50240">
    <property type="entry name" value="TRYPSIN_DOM"/>
    <property type="match status" value="3"/>
</dbReference>
<feature type="region of interest" description="Disordered" evidence="4">
    <location>
        <begin position="864"/>
        <end position="897"/>
    </location>
</feature>
<feature type="disulfide bond" evidence="2">
    <location>
        <begin position="161"/>
        <end position="176"/>
    </location>
</feature>
<reference evidence="8 9" key="1">
    <citation type="journal article" date="2010" name="Science">
        <title>Genomic comparison of the ants Camponotus floridanus and Harpegnathos saltator.</title>
        <authorList>
            <person name="Bonasio R."/>
            <person name="Zhang G."/>
            <person name="Ye C."/>
            <person name="Mutti N.S."/>
            <person name="Fang X."/>
            <person name="Qin N."/>
            <person name="Donahue G."/>
            <person name="Yang P."/>
            <person name="Li Q."/>
            <person name="Li C."/>
            <person name="Zhang P."/>
            <person name="Huang Z."/>
            <person name="Berger S.L."/>
            <person name="Reinberg D."/>
            <person name="Wang J."/>
            <person name="Liebig J."/>
        </authorList>
    </citation>
    <scope>NUCLEOTIDE SEQUENCE [LARGE SCALE GENOMIC DNA]</scope>
    <source>
        <strain evidence="9">C129</strain>
    </source>
</reference>
<evidence type="ECO:0000313" key="9">
    <source>
        <dbReference type="Proteomes" id="UP000000311"/>
    </source>
</evidence>
<feature type="region of interest" description="Disordered" evidence="4">
    <location>
        <begin position="718"/>
        <end position="741"/>
    </location>
</feature>
<dbReference type="Gene3D" id="2.40.10.10">
    <property type="entry name" value="Trypsin-like serine proteases"/>
    <property type="match status" value="4"/>
</dbReference>
<keyword evidence="1 2" id="KW-1015">Disulfide bond</keyword>
<dbReference type="SUPFAM" id="SSF57535">
    <property type="entry name" value="Complement control module/SCR domain"/>
    <property type="match status" value="2"/>
</dbReference>
<feature type="chain" id="PRO_5003156574" evidence="5">
    <location>
        <begin position="21"/>
        <end position="1503"/>
    </location>
</feature>
<accession>E2A2S9</accession>
<dbReference type="Gene3D" id="4.10.400.10">
    <property type="entry name" value="Low-density Lipoprotein Receptor"/>
    <property type="match status" value="1"/>
</dbReference>
<evidence type="ECO:0000259" key="7">
    <source>
        <dbReference type="PROSITE" id="PS50923"/>
    </source>
</evidence>
<dbReference type="PROSITE" id="PS50923">
    <property type="entry name" value="SUSHI"/>
    <property type="match status" value="3"/>
</dbReference>
<organism evidence="9">
    <name type="scientific">Camponotus floridanus</name>
    <name type="common">Florida carpenter ant</name>
    <dbReference type="NCBI Taxonomy" id="104421"/>
    <lineage>
        <taxon>Eukaryota</taxon>
        <taxon>Metazoa</taxon>
        <taxon>Ecdysozoa</taxon>
        <taxon>Arthropoda</taxon>
        <taxon>Hexapoda</taxon>
        <taxon>Insecta</taxon>
        <taxon>Pterygota</taxon>
        <taxon>Neoptera</taxon>
        <taxon>Endopterygota</taxon>
        <taxon>Hymenoptera</taxon>
        <taxon>Apocrita</taxon>
        <taxon>Aculeata</taxon>
        <taxon>Formicoidea</taxon>
        <taxon>Formicidae</taxon>
        <taxon>Formicinae</taxon>
        <taxon>Camponotus</taxon>
    </lineage>
</organism>
<feature type="domain" description="Peptidase S1" evidence="6">
    <location>
        <begin position="1049"/>
        <end position="1319"/>
    </location>
</feature>
<proteinExistence type="predicted"/>
<dbReference type="InterPro" id="IPR000436">
    <property type="entry name" value="Sushi_SCR_CCP_dom"/>
</dbReference>
<evidence type="ECO:0000256" key="2">
    <source>
        <dbReference type="PROSITE-ProRule" id="PRU00124"/>
    </source>
</evidence>
<dbReference type="CDD" id="cd00112">
    <property type="entry name" value="LDLa"/>
    <property type="match status" value="1"/>
</dbReference>
<dbReference type="CDD" id="cd00033">
    <property type="entry name" value="CCP"/>
    <property type="match status" value="1"/>
</dbReference>
<feature type="domain" description="Peptidase S1" evidence="6">
    <location>
        <begin position="334"/>
        <end position="592"/>
    </location>
</feature>
<dbReference type="GO" id="GO:0004252">
    <property type="term" value="F:serine-type endopeptidase activity"/>
    <property type="evidence" value="ECO:0007669"/>
    <property type="project" value="InterPro"/>
</dbReference>
<dbReference type="InterPro" id="IPR009003">
    <property type="entry name" value="Peptidase_S1_PA"/>
</dbReference>
<dbReference type="SMART" id="SM00032">
    <property type="entry name" value="CCP"/>
    <property type="match status" value="4"/>
</dbReference>
<dbReference type="CDD" id="cd00190">
    <property type="entry name" value="Tryp_SPc"/>
    <property type="match status" value="2"/>
</dbReference>
<dbReference type="MEROPS" id="S01.444"/>
<feature type="signal peptide" evidence="5">
    <location>
        <begin position="1"/>
        <end position="20"/>
    </location>
</feature>
<keyword evidence="9" id="KW-1185">Reference proteome</keyword>
<dbReference type="InterPro" id="IPR023415">
    <property type="entry name" value="LDLR_class-A_CS"/>
</dbReference>
<dbReference type="InterPro" id="IPR035976">
    <property type="entry name" value="Sushi/SCR/CCP_sf"/>
</dbReference>
<feature type="disulfide bond" evidence="2">
    <location>
        <begin position="142"/>
        <end position="154"/>
    </location>
</feature>
<dbReference type="Pfam" id="PF00084">
    <property type="entry name" value="Sushi"/>
    <property type="match status" value="1"/>
</dbReference>
<dbReference type="PROSITE" id="PS01209">
    <property type="entry name" value="LDLRA_1"/>
    <property type="match status" value="1"/>
</dbReference>
<dbReference type="OMA" id="IPLPECH"/>
<dbReference type="GO" id="GO:0006508">
    <property type="term" value="P:proteolysis"/>
    <property type="evidence" value="ECO:0007669"/>
    <property type="project" value="InterPro"/>
</dbReference>
<dbReference type="FunFam" id="2.40.10.10:FF:000068">
    <property type="entry name" value="transmembrane protease serine 2"/>
    <property type="match status" value="1"/>
</dbReference>
<sequence>MNLVISVILLLLALLPSSHSQNDDRIYNSPNRYVVTTIRGPPGHSKWSEGNGSFEPPGHNKWRNAGRGPPGNRNSPGLASSNPPGLNGKGPPGWNRGNIERPLENEKYEEESTYKSRSDERSPYGPDDRTSDSNRNSQNQECRNNEFHCKSNECLPQSVRCDKRVDCRDASDEAFCVANKFRGNGCILPEPPENGYYKLDDCDGCTKRPGDTVPAKSILTYSCKSNYLLSGNTISVCVDNEWSEAALCYKVCPPLNSTSVDISCSYKQETVSCSERILPGTRATLACKSSYKLPLTNDPAYREITCLDDGLWDNRVFRCLPECGTTIAHGNTLIVNGFEAQMGKFPWHVGIYAKKNTNEYEQICGGTLISSNLVVSAAHCVYDEVYNKVNNPRNYAVAAGKHQRNWNEREKYSQKSLVRSIQLGGRYMGARGNFADDIALLKLQTSFELTTFVKPACMDWDNEYERQQLHVGQVGKVVGWGKDIRGESTRNLQEIDMPFVPYQQCLSAVPVDFRGYLTSDKFCAGRLNGSSVCEGDSGGGLCFQKNGIWYLRGVVSVSPAKRAAHCFYDEVFNEINNASDYAVGAGKYFRDWNARDEYAQKSLIESIRPGERYLGQRVFACDVPYGPNSPHLSSRMEVLSTSYPNGSLVQEENSYIFCYVEPLNSTHYIINVETDENGILTNRTNIHQYKSIVDTTNKNTPSTTNFINIIQQLPRNGSLDRSNSYYNASQETSSSPNRNNEYYNVQETFQNSFEIERSNSYYSVRQKRQETSQNDSPNSISACNIPDGPNSPHLSSRMRAFSTPAYLNGSLVQKKNNYYIICHVERLNSTHYIIHLETDKDGTPTNLTNIYPYGSILGTINRPSTTNSVNIQDGSKNGTPTLSSHTENTEANGPSNSRYCFLPEQPEGGRYDLADCDKPCNKHFNNIVPEFSVLTYTCKDNHILIGNTISICIDRKWITPPSCHRICEPLRSTSVDISCSYRGETVSCLKHVLAGTKAMLACKPSYLLPVTYDPAYREISCLNDGLWDNHVFRCLPECGTSITHGSTLVVHGFNATIGVFPWHVGIYLKKNANEYEQICGGTLISSNLVISAAHCFYDDGFNKINPVTKYAVGAGKYYRDWDAKEDYAQKSSIESIRIGNRYLGFRNNFADDIALLKLDISFQLSTLVRPICIDWSSQYQREQLQQGQVGKVVGWGKNINGESSEILQEINMPYIPYHQCLAEVPVSFQGFITHDKFCAGYLNGSSVCDGDSGGGICFEKNGIWYLRGIVSVSPNKRGSCDYNTYVGFTTAHCFYDESFHKINNMSNYAVGAGKYYRDWDVKEDYAQKSSVKSIENGNRYLGYGNYYVDDLALLKLETPFQLTTLVRPVCVDWSNLYEREQLQKGQFGKVVGWGKDITGESTNNLQEIKLPYVPYQQCFSEVPVSFRGFLTYDKFCAGYLNGSSVCDGDSGGGLCFEKNGIWYLRGVISVSPNKEGICDYNSYVGFTRISNSLEWIREAYSNK</sequence>
<evidence type="ECO:0000256" key="1">
    <source>
        <dbReference type="ARBA" id="ARBA00023157"/>
    </source>
</evidence>
<dbReference type="PRINTS" id="PR00722">
    <property type="entry name" value="CHYMOTRYPSIN"/>
</dbReference>
<feature type="domain" description="Sushi" evidence="7">
    <location>
        <begin position="262"/>
        <end position="321"/>
    </location>
</feature>
<feature type="region of interest" description="Disordered" evidence="4">
    <location>
        <begin position="37"/>
        <end position="142"/>
    </location>
</feature>
<evidence type="ECO:0000259" key="6">
    <source>
        <dbReference type="PROSITE" id="PS50240"/>
    </source>
</evidence>
<dbReference type="Proteomes" id="UP000000311">
    <property type="component" value="Unassembled WGS sequence"/>
</dbReference>
<feature type="domain" description="Sushi" evidence="7">
    <location>
        <begin position="914"/>
        <end position="965"/>
    </location>
</feature>
<dbReference type="EMBL" id="GL436211">
    <property type="protein sequence ID" value="EFN72264.1"/>
    <property type="molecule type" value="Genomic_DNA"/>
</dbReference>
<feature type="domain" description="Sushi" evidence="7">
    <location>
        <begin position="203"/>
        <end position="250"/>
    </location>
</feature>
<dbReference type="PANTHER" id="PTHR24252">
    <property type="entry name" value="ACROSIN-RELATED"/>
    <property type="match status" value="1"/>
</dbReference>
<feature type="disulfide bond" evidence="2">
    <location>
        <begin position="149"/>
        <end position="167"/>
    </location>
</feature>
<dbReference type="InParanoid" id="E2A2S9"/>
<dbReference type="InterPro" id="IPR001254">
    <property type="entry name" value="Trypsin_dom"/>
</dbReference>
<feature type="compositionally biased region" description="Basic and acidic residues" evidence="4">
    <location>
        <begin position="98"/>
        <end position="132"/>
    </location>
</feature>
<feature type="compositionally biased region" description="Polar residues" evidence="4">
    <location>
        <begin position="133"/>
        <end position="142"/>
    </location>
</feature>
<feature type="region of interest" description="Disordered" evidence="4">
    <location>
        <begin position="764"/>
        <end position="797"/>
    </location>
</feature>
<feature type="domain" description="Peptidase S1" evidence="6">
    <location>
        <begin position="1345"/>
        <end position="1501"/>
    </location>
</feature>
<dbReference type="SUPFAM" id="SSF50494">
    <property type="entry name" value="Trypsin-like serine proteases"/>
    <property type="match status" value="3"/>
</dbReference>
<dbReference type="Pfam" id="PF00089">
    <property type="entry name" value="Trypsin"/>
    <property type="match status" value="3"/>
</dbReference>
<keyword evidence="3" id="KW-0768">Sushi</keyword>
<dbReference type="OrthoDB" id="2019384at2759"/>
<dbReference type="PROSITE" id="PS50068">
    <property type="entry name" value="LDLRA_2"/>
    <property type="match status" value="1"/>
</dbReference>
<evidence type="ECO:0000313" key="8">
    <source>
        <dbReference type="EMBL" id="EFN72264.1"/>
    </source>
</evidence>
<dbReference type="InterPro" id="IPR002172">
    <property type="entry name" value="LDrepeatLR_classA_rpt"/>
</dbReference>
<dbReference type="InterPro" id="IPR036055">
    <property type="entry name" value="LDL_receptor-like_sf"/>
</dbReference>
<dbReference type="InterPro" id="IPR001314">
    <property type="entry name" value="Peptidase_S1A"/>
</dbReference>
<dbReference type="SMART" id="SM00192">
    <property type="entry name" value="LDLa"/>
    <property type="match status" value="1"/>
</dbReference>
<dbReference type="SMART" id="SM00020">
    <property type="entry name" value="Tryp_SPc"/>
    <property type="match status" value="3"/>
</dbReference>
<gene>
    <name evidence="8" type="ORF">EAG_07285</name>
</gene>
<dbReference type="PROSITE" id="PS00134">
    <property type="entry name" value="TRYPSIN_HIS"/>
    <property type="match status" value="2"/>
</dbReference>